<dbReference type="PROSITE" id="PS51935">
    <property type="entry name" value="NLPC_P60"/>
    <property type="match status" value="1"/>
</dbReference>
<proteinExistence type="inferred from homology"/>
<feature type="compositionally biased region" description="Low complexity" evidence="6">
    <location>
        <begin position="157"/>
        <end position="173"/>
    </location>
</feature>
<dbReference type="PANTHER" id="PTHR47360:SF1">
    <property type="entry name" value="ENDOPEPTIDASE NLPC-RELATED"/>
    <property type="match status" value="1"/>
</dbReference>
<gene>
    <name evidence="8" type="ORF">CRI93_14305</name>
</gene>
<reference evidence="8 9" key="1">
    <citation type="submission" date="2017-10" db="EMBL/GenBank/DDBJ databases">
        <title>Draft genome of Longimonas halophila.</title>
        <authorList>
            <person name="Goh K.M."/>
            <person name="Shamsir M.S."/>
            <person name="Lim S.W."/>
        </authorList>
    </citation>
    <scope>NUCLEOTIDE SEQUENCE [LARGE SCALE GENOMIC DNA]</scope>
    <source>
        <strain evidence="8 9">KCTC 42399</strain>
    </source>
</reference>
<feature type="compositionally biased region" description="Polar residues" evidence="6">
    <location>
        <begin position="12"/>
        <end position="27"/>
    </location>
</feature>
<dbReference type="Proteomes" id="UP000221024">
    <property type="component" value="Unassembled WGS sequence"/>
</dbReference>
<evidence type="ECO:0000256" key="1">
    <source>
        <dbReference type="ARBA" id="ARBA00007074"/>
    </source>
</evidence>
<accession>A0A2H3P3S7</accession>
<dbReference type="Pfam" id="PF00877">
    <property type="entry name" value="NLPC_P60"/>
    <property type="match status" value="1"/>
</dbReference>
<evidence type="ECO:0000259" key="7">
    <source>
        <dbReference type="PROSITE" id="PS51935"/>
    </source>
</evidence>
<dbReference type="GO" id="GO:0006508">
    <property type="term" value="P:proteolysis"/>
    <property type="evidence" value="ECO:0007669"/>
    <property type="project" value="UniProtKB-KW"/>
</dbReference>
<feature type="domain" description="NlpC/P60" evidence="7">
    <location>
        <begin position="28"/>
        <end position="148"/>
    </location>
</feature>
<comment type="caution">
    <text evidence="8">The sequence shown here is derived from an EMBL/GenBank/DDBJ whole genome shotgun (WGS) entry which is preliminary data.</text>
</comment>
<evidence type="ECO:0000313" key="9">
    <source>
        <dbReference type="Proteomes" id="UP000221024"/>
    </source>
</evidence>
<comment type="similarity">
    <text evidence="1">Belongs to the peptidase C40 family.</text>
</comment>
<organism evidence="8 9">
    <name type="scientific">Longimonas halophila</name>
    <dbReference type="NCBI Taxonomy" id="1469170"/>
    <lineage>
        <taxon>Bacteria</taxon>
        <taxon>Pseudomonadati</taxon>
        <taxon>Rhodothermota</taxon>
        <taxon>Rhodothermia</taxon>
        <taxon>Rhodothermales</taxon>
        <taxon>Salisaetaceae</taxon>
        <taxon>Longimonas</taxon>
    </lineage>
</organism>
<keyword evidence="2" id="KW-0645">Protease</keyword>
<dbReference type="EMBL" id="PDEP01000019">
    <property type="protein sequence ID" value="PEN04974.1"/>
    <property type="molecule type" value="Genomic_DNA"/>
</dbReference>
<evidence type="ECO:0000256" key="5">
    <source>
        <dbReference type="ARBA" id="ARBA00022807"/>
    </source>
</evidence>
<dbReference type="OrthoDB" id="9807055at2"/>
<keyword evidence="4" id="KW-0378">Hydrolase</keyword>
<dbReference type="SUPFAM" id="SSF54001">
    <property type="entry name" value="Cysteine proteinases"/>
    <property type="match status" value="1"/>
</dbReference>
<evidence type="ECO:0000256" key="4">
    <source>
        <dbReference type="ARBA" id="ARBA00022801"/>
    </source>
</evidence>
<dbReference type="AlphaFoldDB" id="A0A2H3P3S7"/>
<feature type="region of interest" description="Disordered" evidence="6">
    <location>
        <begin position="150"/>
        <end position="173"/>
    </location>
</feature>
<dbReference type="PANTHER" id="PTHR47360">
    <property type="entry name" value="MUREIN DD-ENDOPEPTIDASE MEPS/MUREIN LD-CARBOXYPEPTIDASE"/>
    <property type="match status" value="1"/>
</dbReference>
<feature type="region of interest" description="Disordered" evidence="6">
    <location>
        <begin position="1"/>
        <end position="29"/>
    </location>
</feature>
<evidence type="ECO:0000256" key="2">
    <source>
        <dbReference type="ARBA" id="ARBA00022670"/>
    </source>
</evidence>
<keyword evidence="5" id="KW-0788">Thiol protease</keyword>
<evidence type="ECO:0000256" key="6">
    <source>
        <dbReference type="SAM" id="MobiDB-lite"/>
    </source>
</evidence>
<dbReference type="InterPro" id="IPR038765">
    <property type="entry name" value="Papain-like_cys_pep_sf"/>
</dbReference>
<protein>
    <recommendedName>
        <fullName evidence="7">NlpC/P60 domain-containing protein</fullName>
    </recommendedName>
</protein>
<evidence type="ECO:0000313" key="8">
    <source>
        <dbReference type="EMBL" id="PEN04974.1"/>
    </source>
</evidence>
<name>A0A2H3P3S7_9BACT</name>
<keyword evidence="9" id="KW-1185">Reference proteome</keyword>
<dbReference type="InterPro" id="IPR000064">
    <property type="entry name" value="NLP_P60_dom"/>
</dbReference>
<dbReference type="InterPro" id="IPR052062">
    <property type="entry name" value="Murein_DD/LD_carboxypeptidase"/>
</dbReference>
<sequence length="173" mass="18981">MLALVAGGCGSSAPTTQTPAPESSAPSSDLLERWKTEAARWEGVPHQWGGTTRRGIDCSAFVQTLYRDVVDVRLPRTTRAQVRTGARVHSRDLRPGDLVFFRLDKSRHVGVYLENGRFVHASSSQGVAVSNLHTSYWTERYWTARRIPSAQPSGVESASSSNTPRSASPRSGW</sequence>
<evidence type="ECO:0000256" key="3">
    <source>
        <dbReference type="ARBA" id="ARBA00022729"/>
    </source>
</evidence>
<dbReference type="Gene3D" id="3.90.1720.10">
    <property type="entry name" value="endopeptidase domain like (from Nostoc punctiforme)"/>
    <property type="match status" value="1"/>
</dbReference>
<keyword evidence="3" id="KW-0732">Signal</keyword>
<dbReference type="GO" id="GO:0008234">
    <property type="term" value="F:cysteine-type peptidase activity"/>
    <property type="evidence" value="ECO:0007669"/>
    <property type="project" value="UniProtKB-KW"/>
</dbReference>